<dbReference type="GO" id="GO:0005576">
    <property type="term" value="C:extracellular region"/>
    <property type="evidence" value="ECO:0007669"/>
    <property type="project" value="UniProtKB-SubCell"/>
</dbReference>
<keyword evidence="6" id="KW-0732">Signal</keyword>
<dbReference type="Gene3D" id="3.30.60.30">
    <property type="match status" value="1"/>
</dbReference>
<evidence type="ECO:0000313" key="8">
    <source>
        <dbReference type="EMBL" id="KAG2455807.1"/>
    </source>
</evidence>
<evidence type="ECO:0000256" key="1">
    <source>
        <dbReference type="ARBA" id="ARBA00004613"/>
    </source>
</evidence>
<evidence type="ECO:0000256" key="2">
    <source>
        <dbReference type="ARBA" id="ARBA00022525"/>
    </source>
</evidence>
<keyword evidence="4" id="KW-0722">Serine protease inhibitor</keyword>
<gene>
    <name evidence="8" type="primary">Spink1_2</name>
    <name evidence="8" type="ORF">GTO96_0007014</name>
</gene>
<reference evidence="8 9" key="1">
    <citation type="journal article" date="2021" name="Cell">
        <title>Tracing the genetic footprints of vertebrate landing in non-teleost ray-finned fishes.</title>
        <authorList>
            <person name="Bi X."/>
            <person name="Wang K."/>
            <person name="Yang L."/>
            <person name="Pan H."/>
            <person name="Jiang H."/>
            <person name="Wei Q."/>
            <person name="Fang M."/>
            <person name="Yu H."/>
            <person name="Zhu C."/>
            <person name="Cai Y."/>
            <person name="He Y."/>
            <person name="Gan X."/>
            <person name="Zeng H."/>
            <person name="Yu D."/>
            <person name="Zhu Y."/>
            <person name="Jiang H."/>
            <person name="Qiu Q."/>
            <person name="Yang H."/>
            <person name="Zhang Y.E."/>
            <person name="Wang W."/>
            <person name="Zhu M."/>
            <person name="He S."/>
            <person name="Zhang G."/>
        </authorList>
    </citation>
    <scope>NUCLEOTIDE SEQUENCE [LARGE SCALE GENOMIC DNA]</scope>
    <source>
        <strain evidence="8">Bchr_013</strain>
    </source>
</reference>
<keyword evidence="5" id="KW-1015">Disulfide bond</keyword>
<sequence length="67" mass="7201">MKTLFLFAIVGVFYCSGIMSEDIPAGTGEEADCGKYLDAGCTKEYGPVCGANNILYANECVFCKETK</sequence>
<comment type="caution">
    <text evidence="8">The sequence shown here is derived from an EMBL/GenBank/DDBJ whole genome shotgun (WGS) entry which is preliminary data.</text>
</comment>
<dbReference type="PANTHER" id="PTHR47729:SF1">
    <property type="entry name" value="OVOMUCOID-LIKE-RELATED"/>
    <property type="match status" value="1"/>
</dbReference>
<feature type="domain" description="Kazal-like" evidence="7">
    <location>
        <begin position="27"/>
        <end position="67"/>
    </location>
</feature>
<dbReference type="EMBL" id="JAATIS010009265">
    <property type="protein sequence ID" value="KAG2455807.1"/>
    <property type="molecule type" value="Genomic_DNA"/>
</dbReference>
<keyword evidence="9" id="KW-1185">Reference proteome</keyword>
<feature type="chain" id="PRO_5036482248" evidence="6">
    <location>
        <begin position="21"/>
        <end position="67"/>
    </location>
</feature>
<dbReference type="InterPro" id="IPR051597">
    <property type="entry name" value="Bifunctional_prot_inhibitor"/>
</dbReference>
<dbReference type="SUPFAM" id="SSF100895">
    <property type="entry name" value="Kazal-type serine protease inhibitors"/>
    <property type="match status" value="1"/>
</dbReference>
<evidence type="ECO:0000313" key="9">
    <source>
        <dbReference type="Proteomes" id="UP000886611"/>
    </source>
</evidence>
<organism evidence="8 9">
    <name type="scientific">Polypterus senegalus</name>
    <name type="common">Senegal bichir</name>
    <dbReference type="NCBI Taxonomy" id="55291"/>
    <lineage>
        <taxon>Eukaryota</taxon>
        <taxon>Metazoa</taxon>
        <taxon>Chordata</taxon>
        <taxon>Craniata</taxon>
        <taxon>Vertebrata</taxon>
        <taxon>Euteleostomi</taxon>
        <taxon>Actinopterygii</taxon>
        <taxon>Polypteriformes</taxon>
        <taxon>Polypteridae</taxon>
        <taxon>Polypterus</taxon>
    </lineage>
</organism>
<dbReference type="AlphaFoldDB" id="A0A8X7WVT8"/>
<proteinExistence type="predicted"/>
<accession>A0A8X7WVT8</accession>
<keyword evidence="2" id="KW-0964">Secreted</keyword>
<dbReference type="Proteomes" id="UP000886611">
    <property type="component" value="Unassembled WGS sequence"/>
</dbReference>
<dbReference type="InterPro" id="IPR002350">
    <property type="entry name" value="Kazal_dom"/>
</dbReference>
<feature type="non-terminal residue" evidence="8">
    <location>
        <position position="1"/>
    </location>
</feature>
<feature type="signal peptide" evidence="6">
    <location>
        <begin position="1"/>
        <end position="20"/>
    </location>
</feature>
<name>A0A8X7WVT8_POLSE</name>
<keyword evidence="3" id="KW-0646">Protease inhibitor</keyword>
<evidence type="ECO:0000256" key="6">
    <source>
        <dbReference type="SAM" id="SignalP"/>
    </source>
</evidence>
<evidence type="ECO:0000256" key="3">
    <source>
        <dbReference type="ARBA" id="ARBA00022690"/>
    </source>
</evidence>
<dbReference type="Pfam" id="PF00050">
    <property type="entry name" value="Kazal_1"/>
    <property type="match status" value="1"/>
</dbReference>
<dbReference type="PROSITE" id="PS51465">
    <property type="entry name" value="KAZAL_2"/>
    <property type="match status" value="1"/>
</dbReference>
<dbReference type="PANTHER" id="PTHR47729">
    <property type="entry name" value="SERINE PEPTIDASE INHIBITOR, KAZAL TYPE 2, TANDEM DUPLICATE 1-RELATED"/>
    <property type="match status" value="1"/>
</dbReference>
<evidence type="ECO:0000259" key="7">
    <source>
        <dbReference type="PROSITE" id="PS51465"/>
    </source>
</evidence>
<feature type="non-terminal residue" evidence="8">
    <location>
        <position position="67"/>
    </location>
</feature>
<comment type="subcellular location">
    <subcellularLocation>
        <location evidence="1">Secreted</location>
    </subcellularLocation>
</comment>
<protein>
    <submittedName>
        <fullName evidence="8">ISK1 inhibitor</fullName>
    </submittedName>
</protein>
<evidence type="ECO:0000256" key="4">
    <source>
        <dbReference type="ARBA" id="ARBA00022900"/>
    </source>
</evidence>
<evidence type="ECO:0000256" key="5">
    <source>
        <dbReference type="ARBA" id="ARBA00023157"/>
    </source>
</evidence>
<dbReference type="InterPro" id="IPR036058">
    <property type="entry name" value="Kazal_dom_sf"/>
</dbReference>
<dbReference type="GO" id="GO:0004867">
    <property type="term" value="F:serine-type endopeptidase inhibitor activity"/>
    <property type="evidence" value="ECO:0007669"/>
    <property type="project" value="UniProtKB-KW"/>
</dbReference>